<dbReference type="GeneID" id="110770276"/>
<sequence>MAQKELFDRQVTKRGGGQVSRGDQDQTAEIEQTKRLKIFREVAATEEAIRSSRYQNINDKPKIQRVPVMFRDHSNFRGYFEPTVIAIGPIHHGKLRYEWGEELKLQLAVNFVRDSEQNEVRLLKKVDEYIKELRECYDKEAIKNYDNDSLALMLFVDGCSTLEFIYKYDDLESFQIKKDRVVFAERDMFLLENQLPYQLLKLLMSSSNIHEALKDSIERFVQMHGVAPGATKQHPQHETIPMEPEPTHLLEYLLTTMLGYPPKRKSETRASAQSICNVQELQAAGIHFRQRKGPSVLSDIYFKSYICCGFLYLPKIKVDDLMRLKFMNLIAYEMCPDFQNDFGVASYISFLNSLIDHQDDVKHLRKKHILRNLLGSDEEVVRLFNEMDTIVVPNNQFSDKVKSMIEAHCNATWKIWIAQFFHDHFSKPWVLGSIGILSGLGMIAVQTWYTVNSDNPSSPCKALLEYLKARGY</sequence>
<dbReference type="AlphaFoldDB" id="A0A6P5TR65"/>
<dbReference type="KEGG" id="pavi:110770276"/>
<gene>
    <name evidence="3 4" type="primary">LOC110770276</name>
</gene>
<proteinExistence type="predicted"/>
<dbReference type="RefSeq" id="XP_021830068.1">
    <property type="nucleotide sequence ID" value="XM_021974376.1"/>
</dbReference>
<evidence type="ECO:0000313" key="3">
    <source>
        <dbReference type="RefSeq" id="XP_021830067.1"/>
    </source>
</evidence>
<reference evidence="3 4" key="1">
    <citation type="submission" date="2025-04" db="UniProtKB">
        <authorList>
            <consortium name="RefSeq"/>
        </authorList>
    </citation>
    <scope>IDENTIFICATION</scope>
</reference>
<dbReference type="PANTHER" id="PTHR31549">
    <property type="entry name" value="PROTEIN, PUTATIVE (DUF247)-RELATED-RELATED"/>
    <property type="match status" value="1"/>
</dbReference>
<feature type="compositionally biased region" description="Basic and acidic residues" evidence="1">
    <location>
        <begin position="1"/>
        <end position="11"/>
    </location>
</feature>
<name>A0A6P5TR65_PRUAV</name>
<evidence type="ECO:0000313" key="2">
    <source>
        <dbReference type="Proteomes" id="UP000515124"/>
    </source>
</evidence>
<dbReference type="RefSeq" id="XP_021830067.1">
    <property type="nucleotide sequence ID" value="XM_021974375.1"/>
</dbReference>
<dbReference type="InterPro" id="IPR004158">
    <property type="entry name" value="DUF247_pln"/>
</dbReference>
<evidence type="ECO:0000256" key="1">
    <source>
        <dbReference type="SAM" id="MobiDB-lite"/>
    </source>
</evidence>
<dbReference type="PANTHER" id="PTHR31549:SF191">
    <property type="entry name" value="DUF247 DOMAIN PROTEIN"/>
    <property type="match status" value="1"/>
</dbReference>
<dbReference type="Proteomes" id="UP000515124">
    <property type="component" value="Unplaced"/>
</dbReference>
<keyword evidence="2" id="KW-1185">Reference proteome</keyword>
<feature type="region of interest" description="Disordered" evidence="1">
    <location>
        <begin position="1"/>
        <end position="27"/>
    </location>
</feature>
<organism evidence="2 4">
    <name type="scientific">Prunus avium</name>
    <name type="common">Cherry</name>
    <name type="synonym">Cerasus avium</name>
    <dbReference type="NCBI Taxonomy" id="42229"/>
    <lineage>
        <taxon>Eukaryota</taxon>
        <taxon>Viridiplantae</taxon>
        <taxon>Streptophyta</taxon>
        <taxon>Embryophyta</taxon>
        <taxon>Tracheophyta</taxon>
        <taxon>Spermatophyta</taxon>
        <taxon>Magnoliopsida</taxon>
        <taxon>eudicotyledons</taxon>
        <taxon>Gunneridae</taxon>
        <taxon>Pentapetalae</taxon>
        <taxon>rosids</taxon>
        <taxon>fabids</taxon>
        <taxon>Rosales</taxon>
        <taxon>Rosaceae</taxon>
        <taxon>Amygdaloideae</taxon>
        <taxon>Amygdaleae</taxon>
        <taxon>Prunus</taxon>
    </lineage>
</organism>
<dbReference type="Pfam" id="PF03140">
    <property type="entry name" value="DUF247"/>
    <property type="match status" value="1"/>
</dbReference>
<accession>A0A6P5TR65</accession>
<protein>
    <submittedName>
        <fullName evidence="3 4">Uncharacterized protein LOC110770276 isoform X1</fullName>
    </submittedName>
</protein>
<evidence type="ECO:0000313" key="4">
    <source>
        <dbReference type="RefSeq" id="XP_021830068.1"/>
    </source>
</evidence>